<comment type="caution">
    <text evidence="2">The sequence shown here is derived from an EMBL/GenBank/DDBJ whole genome shotgun (WGS) entry which is preliminary data.</text>
</comment>
<accession>A0A6G1D527</accession>
<dbReference type="AlphaFoldDB" id="A0A6G1D527"/>
<feature type="compositionally biased region" description="Basic and acidic residues" evidence="1">
    <location>
        <begin position="61"/>
        <end position="79"/>
    </location>
</feature>
<feature type="compositionally biased region" description="Low complexity" evidence="1">
    <location>
        <begin position="10"/>
        <end position="32"/>
    </location>
</feature>
<dbReference type="OrthoDB" id="660918at2759"/>
<organism evidence="2 3">
    <name type="scientific">Oryza meyeriana var. granulata</name>
    <dbReference type="NCBI Taxonomy" id="110450"/>
    <lineage>
        <taxon>Eukaryota</taxon>
        <taxon>Viridiplantae</taxon>
        <taxon>Streptophyta</taxon>
        <taxon>Embryophyta</taxon>
        <taxon>Tracheophyta</taxon>
        <taxon>Spermatophyta</taxon>
        <taxon>Magnoliopsida</taxon>
        <taxon>Liliopsida</taxon>
        <taxon>Poales</taxon>
        <taxon>Poaceae</taxon>
        <taxon>BOP clade</taxon>
        <taxon>Oryzoideae</taxon>
        <taxon>Oryzeae</taxon>
        <taxon>Oryzinae</taxon>
        <taxon>Oryza</taxon>
        <taxon>Oryza meyeriana</taxon>
    </lineage>
</organism>
<dbReference type="Proteomes" id="UP000479710">
    <property type="component" value="Unassembled WGS sequence"/>
</dbReference>
<protein>
    <submittedName>
        <fullName evidence="2">Uncharacterized protein</fullName>
    </submittedName>
</protein>
<evidence type="ECO:0000313" key="3">
    <source>
        <dbReference type="Proteomes" id="UP000479710"/>
    </source>
</evidence>
<sequence length="118" mass="13109">MAALRPAWSPPHLAVAAASSSPSASTPAFLPLTSRRRRPSPAPVRRIQFRSHCLKSPAEPEPERGHEDGGGDERIDKFQSRLALRTPPDMLRKEKDQISVIVQKMYSSSSDILNSIYF</sequence>
<proteinExistence type="predicted"/>
<reference evidence="2 3" key="1">
    <citation type="submission" date="2019-11" db="EMBL/GenBank/DDBJ databases">
        <title>Whole genome sequence of Oryza granulata.</title>
        <authorList>
            <person name="Li W."/>
        </authorList>
    </citation>
    <scope>NUCLEOTIDE SEQUENCE [LARGE SCALE GENOMIC DNA]</scope>
    <source>
        <strain evidence="3">cv. Menghai</strain>
        <tissue evidence="2">Leaf</tissue>
    </source>
</reference>
<dbReference type="EMBL" id="SPHZ02000007">
    <property type="protein sequence ID" value="KAF0907244.1"/>
    <property type="molecule type" value="Genomic_DNA"/>
</dbReference>
<name>A0A6G1D527_9ORYZ</name>
<keyword evidence="3" id="KW-1185">Reference proteome</keyword>
<evidence type="ECO:0000256" key="1">
    <source>
        <dbReference type="SAM" id="MobiDB-lite"/>
    </source>
</evidence>
<evidence type="ECO:0000313" key="2">
    <source>
        <dbReference type="EMBL" id="KAF0907244.1"/>
    </source>
</evidence>
<gene>
    <name evidence="2" type="ORF">E2562_015750</name>
</gene>
<feature type="region of interest" description="Disordered" evidence="1">
    <location>
        <begin position="1"/>
        <end position="90"/>
    </location>
</feature>